<protein>
    <submittedName>
        <fullName evidence="1">Uncharacterized protein</fullName>
    </submittedName>
</protein>
<proteinExistence type="predicted"/>
<evidence type="ECO:0000313" key="1">
    <source>
        <dbReference type="EMBL" id="KAI8435579.1"/>
    </source>
</evidence>
<name>A0ACC0KGU5_CHOFU</name>
<evidence type="ECO:0000313" key="2">
    <source>
        <dbReference type="Proteomes" id="UP001064048"/>
    </source>
</evidence>
<comment type="caution">
    <text evidence="1">The sequence shown here is derived from an EMBL/GenBank/DDBJ whole genome shotgun (WGS) entry which is preliminary data.</text>
</comment>
<keyword evidence="2" id="KW-1185">Reference proteome</keyword>
<gene>
    <name evidence="1" type="ORF">MSG28_003856</name>
</gene>
<organism evidence="1 2">
    <name type="scientific">Choristoneura fumiferana</name>
    <name type="common">Spruce budworm moth</name>
    <name type="synonym">Archips fumiferana</name>
    <dbReference type="NCBI Taxonomy" id="7141"/>
    <lineage>
        <taxon>Eukaryota</taxon>
        <taxon>Metazoa</taxon>
        <taxon>Ecdysozoa</taxon>
        <taxon>Arthropoda</taxon>
        <taxon>Hexapoda</taxon>
        <taxon>Insecta</taxon>
        <taxon>Pterygota</taxon>
        <taxon>Neoptera</taxon>
        <taxon>Endopterygota</taxon>
        <taxon>Lepidoptera</taxon>
        <taxon>Glossata</taxon>
        <taxon>Ditrysia</taxon>
        <taxon>Tortricoidea</taxon>
        <taxon>Tortricidae</taxon>
        <taxon>Tortricinae</taxon>
        <taxon>Choristoneura</taxon>
    </lineage>
</organism>
<reference evidence="1 2" key="1">
    <citation type="journal article" date="2022" name="Genome Biol. Evol.">
        <title>The Spruce Budworm Genome: Reconstructing the Evolutionary History of Antifreeze Proteins.</title>
        <authorList>
            <person name="Beliveau C."/>
            <person name="Gagne P."/>
            <person name="Picq S."/>
            <person name="Vernygora O."/>
            <person name="Keeling C.I."/>
            <person name="Pinkney K."/>
            <person name="Doucet D."/>
            <person name="Wen F."/>
            <person name="Johnston J.S."/>
            <person name="Maaroufi H."/>
            <person name="Boyle B."/>
            <person name="Laroche J."/>
            <person name="Dewar K."/>
            <person name="Juretic N."/>
            <person name="Blackburn G."/>
            <person name="Nisole A."/>
            <person name="Brunet B."/>
            <person name="Brandao M."/>
            <person name="Lumley L."/>
            <person name="Duan J."/>
            <person name="Quan G."/>
            <person name="Lucarotti C.J."/>
            <person name="Roe A.D."/>
            <person name="Sperling F.A.H."/>
            <person name="Levesque R.C."/>
            <person name="Cusson M."/>
        </authorList>
    </citation>
    <scope>NUCLEOTIDE SEQUENCE [LARGE SCALE GENOMIC DNA]</scope>
    <source>
        <strain evidence="1">Glfc:IPQL:Cfum</strain>
    </source>
</reference>
<sequence>MTRTARFCRTNTRSQSVEFPHSMVPYESNEWKYANVKPRNLHCWHSGMGPPIDGGDTIPLPENSMMFDLLLISGGAHYNSSIISEEHSETVSDNTRQGNLQIIFNIALMVQNVLAMVSIIKFEVGASARARRSGPIVVYLMGFYHSSWLMLRHRFQTEDLIILFNVLFILVYCFVIYCIIKYLMHILTLSPVVMQVKEQFECNYLLYKASDAS</sequence>
<dbReference type="EMBL" id="CM046106">
    <property type="protein sequence ID" value="KAI8435579.1"/>
    <property type="molecule type" value="Genomic_DNA"/>
</dbReference>
<accession>A0ACC0KGU5</accession>
<dbReference type="Proteomes" id="UP001064048">
    <property type="component" value="Chromosome 6"/>
</dbReference>